<dbReference type="Pfam" id="PF01979">
    <property type="entry name" value="Amidohydro_1"/>
    <property type="match status" value="1"/>
</dbReference>
<dbReference type="SUPFAM" id="SSF51338">
    <property type="entry name" value="Composite domain of metallo-dependent hydrolases"/>
    <property type="match status" value="1"/>
</dbReference>
<proteinExistence type="inferred from homology"/>
<dbReference type="Proteomes" id="UP001227126">
    <property type="component" value="Unassembled WGS sequence"/>
</dbReference>
<comment type="similarity">
    <text evidence="1">Belongs to the metallo-dependent hydrolases superfamily. ATZ/TRZ family.</text>
</comment>
<dbReference type="PANTHER" id="PTHR43794:SF11">
    <property type="entry name" value="AMIDOHYDROLASE-RELATED DOMAIN-CONTAINING PROTEIN"/>
    <property type="match status" value="1"/>
</dbReference>
<evidence type="ECO:0000259" key="3">
    <source>
        <dbReference type="Pfam" id="PF01979"/>
    </source>
</evidence>
<dbReference type="RefSeq" id="WP_284487313.1">
    <property type="nucleotide sequence ID" value="NZ_JASNJE010000036.1"/>
</dbReference>
<evidence type="ECO:0000256" key="1">
    <source>
        <dbReference type="ARBA" id="ARBA00006745"/>
    </source>
</evidence>
<dbReference type="InterPro" id="IPR032466">
    <property type="entry name" value="Metal_Hydrolase"/>
</dbReference>
<dbReference type="Gene3D" id="3.20.20.140">
    <property type="entry name" value="Metal-dependent hydrolases"/>
    <property type="match status" value="1"/>
</dbReference>
<protein>
    <submittedName>
        <fullName evidence="4">Amidohydrolase family protein</fullName>
    </submittedName>
</protein>
<evidence type="ECO:0000313" key="4">
    <source>
        <dbReference type="EMBL" id="MDK3075387.1"/>
    </source>
</evidence>
<evidence type="ECO:0000313" key="5">
    <source>
        <dbReference type="Proteomes" id="UP001227126"/>
    </source>
</evidence>
<dbReference type="PANTHER" id="PTHR43794">
    <property type="entry name" value="AMINOHYDROLASE SSNA-RELATED"/>
    <property type="match status" value="1"/>
</dbReference>
<dbReference type="NCBIfam" id="NF004801">
    <property type="entry name" value="PRK06151.1"/>
    <property type="match status" value="1"/>
</dbReference>
<dbReference type="InterPro" id="IPR006680">
    <property type="entry name" value="Amidohydro-rel"/>
</dbReference>
<gene>
    <name evidence="4" type="ORF">QO034_20105</name>
</gene>
<dbReference type="SUPFAM" id="SSF51556">
    <property type="entry name" value="Metallo-dependent hydrolases"/>
    <property type="match status" value="1"/>
</dbReference>
<dbReference type="Gene3D" id="2.30.40.10">
    <property type="entry name" value="Urease, subunit C, domain 1"/>
    <property type="match status" value="1"/>
</dbReference>
<reference evidence="4 5" key="1">
    <citation type="submission" date="2023-05" db="EMBL/GenBank/DDBJ databases">
        <title>Sedimentitalea sp. nov. JM2-8.</title>
        <authorList>
            <person name="Huang J."/>
        </authorList>
    </citation>
    <scope>NUCLEOTIDE SEQUENCE [LARGE SCALE GENOMIC DNA]</scope>
    <source>
        <strain evidence="4 5">JM2-8</strain>
    </source>
</reference>
<dbReference type="InterPro" id="IPR011059">
    <property type="entry name" value="Metal-dep_hydrolase_composite"/>
</dbReference>
<name>A0ABT7FJX3_9RHOB</name>
<organism evidence="4 5">
    <name type="scientific">Sedimentitalea xiamensis</name>
    <dbReference type="NCBI Taxonomy" id="3050037"/>
    <lineage>
        <taxon>Bacteria</taxon>
        <taxon>Pseudomonadati</taxon>
        <taxon>Pseudomonadota</taxon>
        <taxon>Alphaproteobacteria</taxon>
        <taxon>Rhodobacterales</taxon>
        <taxon>Paracoccaceae</taxon>
        <taxon>Sedimentitalea</taxon>
    </lineage>
</organism>
<dbReference type="EMBL" id="JASNJE010000036">
    <property type="protein sequence ID" value="MDK3075387.1"/>
    <property type="molecule type" value="Genomic_DNA"/>
</dbReference>
<dbReference type="InterPro" id="IPR050287">
    <property type="entry name" value="MTA/SAH_deaminase"/>
</dbReference>
<sequence length="494" mass="53225">MNRFADITLGSRPPGRWALAARWIVVDTPAGRRLLRDGEVVIEGNTVLHAGPRFKGEVAARYDMGEALVSPGFVDLDALSDLDTTLLAFDNWPAEKKGRVWPRSYVERGPYEMYSPEELAFQKRFAFAQLLLNGITSAAPIASLFYRAWGETVAEFDAAAEAAQELGLRVWLGPAYRSGGMVVEADGRMVAEFDEARGLAGLDDAIAFARRWQGHDLIRPMLAPDRVETCTEALLRRTMQAADDLDCPVRLHMAQGAMELATVQALHGKTAPRWLGDMGLLSPRLLAPHATVATEDDLKRYADAGVTVVHCPLVSARHGGALRSFRKLKDIGVGIAMGTDTAPPDMVLNLAVGMMMCRMVEGDITACTSADFFDAATLGGARALGRGDIGVLRAGAKADIAVFDLSDAAMAPAIDPVQTLILGGSGRVTRATIVDGRLSMRNGEVAGIDMAEARRRAQAQFDGMVAKYPDRTTGHPPIAEIFPPTYPPLEGMQP</sequence>
<keyword evidence="2" id="KW-0378">Hydrolase</keyword>
<accession>A0ABT7FJX3</accession>
<evidence type="ECO:0000256" key="2">
    <source>
        <dbReference type="ARBA" id="ARBA00022801"/>
    </source>
</evidence>
<comment type="caution">
    <text evidence="4">The sequence shown here is derived from an EMBL/GenBank/DDBJ whole genome shotgun (WGS) entry which is preliminary data.</text>
</comment>
<feature type="domain" description="Amidohydrolase-related" evidence="3">
    <location>
        <begin position="93"/>
        <end position="437"/>
    </location>
</feature>
<keyword evidence="5" id="KW-1185">Reference proteome</keyword>